<dbReference type="InterPro" id="IPR012864">
    <property type="entry name" value="PCO/ADO"/>
</dbReference>
<dbReference type="OMA" id="KVSVRCF"/>
<dbReference type="GO" id="GO:0046872">
    <property type="term" value="F:metal ion binding"/>
    <property type="evidence" value="ECO:0007669"/>
    <property type="project" value="UniProtKB-KW"/>
</dbReference>
<keyword evidence="2" id="KW-0560">Oxidoreductase</keyword>
<dbReference type="PANTHER" id="PTHR22966">
    <property type="entry name" value="2-AMINOETHANETHIOL DIOXYGENASE"/>
    <property type="match status" value="1"/>
</dbReference>
<dbReference type="GeneID" id="119739864"/>
<keyword evidence="5" id="KW-1185">Reference proteome</keyword>
<evidence type="ECO:0008006" key="6">
    <source>
        <dbReference type="Google" id="ProtNLM"/>
    </source>
</evidence>
<dbReference type="GO" id="GO:0016702">
    <property type="term" value="F:oxidoreductase activity, acting on single donors with incorporation of molecular oxygen, incorporation of two atoms of oxygen"/>
    <property type="evidence" value="ECO:0007669"/>
    <property type="project" value="InterPro"/>
</dbReference>
<dbReference type="InterPro" id="IPR011051">
    <property type="entry name" value="RmlC_Cupin_sf"/>
</dbReference>
<dbReference type="SUPFAM" id="SSF51182">
    <property type="entry name" value="RmlC-like cupins"/>
    <property type="match status" value="1"/>
</dbReference>
<organism evidence="4 5">
    <name type="scientific">Patiria miniata</name>
    <name type="common">Bat star</name>
    <name type="synonym">Asterina miniata</name>
    <dbReference type="NCBI Taxonomy" id="46514"/>
    <lineage>
        <taxon>Eukaryota</taxon>
        <taxon>Metazoa</taxon>
        <taxon>Echinodermata</taxon>
        <taxon>Eleutherozoa</taxon>
        <taxon>Asterozoa</taxon>
        <taxon>Asteroidea</taxon>
        <taxon>Valvatacea</taxon>
        <taxon>Valvatida</taxon>
        <taxon>Asterinidae</taxon>
        <taxon>Patiria</taxon>
    </lineage>
</organism>
<evidence type="ECO:0000256" key="1">
    <source>
        <dbReference type="ARBA" id="ARBA00022723"/>
    </source>
</evidence>
<protein>
    <recommendedName>
        <fullName evidence="6">2-aminoethanethiol dioxygenase</fullName>
    </recommendedName>
</protein>
<evidence type="ECO:0000256" key="3">
    <source>
        <dbReference type="ARBA" id="ARBA00023004"/>
    </source>
</evidence>
<evidence type="ECO:0000256" key="2">
    <source>
        <dbReference type="ARBA" id="ARBA00023002"/>
    </source>
</evidence>
<sequence>MTCHDILACDVTDDNHEMANLQAIQKLAKQALDTFRSVNGDKNVFLDKLSSLRASMNRIRAADLGIDDAVAAGRDHQPWSAPVGYMFVAENPLVSMGVFVVQRGCRLPLHDHRSMHGVIKVLTGTVRMRSYDLLTEEQRETIKLPDLSGFSASSAGSTDPHDLDSAVQQLARTLHPVRPRAELELTPDSEPCVLGPLEGNVHSIESVGGPAAFLDILSPPYDPEVGRDCVYYKETKFTDSEESVGDVRWLRRIPQPASFWCSQEDYLGPPVDLDSL</sequence>
<dbReference type="Pfam" id="PF07847">
    <property type="entry name" value="PCO_ADO"/>
    <property type="match status" value="1"/>
</dbReference>
<dbReference type="AlphaFoldDB" id="A0A914B4C6"/>
<proteinExistence type="predicted"/>
<dbReference type="PANTHER" id="PTHR22966:SF61">
    <property type="entry name" value="2-AMINOETHANETHIOL DIOXYGENASE"/>
    <property type="match status" value="1"/>
</dbReference>
<evidence type="ECO:0000313" key="4">
    <source>
        <dbReference type="EnsemblMetazoa" id="XP_038070903.1"/>
    </source>
</evidence>
<reference evidence="4" key="1">
    <citation type="submission" date="2022-11" db="UniProtKB">
        <authorList>
            <consortium name="EnsemblMetazoa"/>
        </authorList>
    </citation>
    <scope>IDENTIFICATION</scope>
</reference>
<dbReference type="CDD" id="cd20289">
    <property type="entry name" value="cupin_ADO"/>
    <property type="match status" value="1"/>
</dbReference>
<dbReference type="Proteomes" id="UP000887568">
    <property type="component" value="Unplaced"/>
</dbReference>
<dbReference type="GO" id="GO:0005739">
    <property type="term" value="C:mitochondrion"/>
    <property type="evidence" value="ECO:0007669"/>
    <property type="project" value="TreeGrafter"/>
</dbReference>
<dbReference type="InterPro" id="IPR014710">
    <property type="entry name" value="RmlC-like_jellyroll"/>
</dbReference>
<keyword evidence="1" id="KW-0479">Metal-binding</keyword>
<dbReference type="OrthoDB" id="271433at2759"/>
<name>A0A914B4C6_PATMI</name>
<dbReference type="EnsemblMetazoa" id="XM_038214975.1">
    <property type="protein sequence ID" value="XP_038070903.1"/>
    <property type="gene ID" value="LOC119739864"/>
</dbReference>
<accession>A0A914B4C6</accession>
<evidence type="ECO:0000313" key="5">
    <source>
        <dbReference type="Proteomes" id="UP000887568"/>
    </source>
</evidence>
<dbReference type="Gene3D" id="2.60.120.10">
    <property type="entry name" value="Jelly Rolls"/>
    <property type="match status" value="1"/>
</dbReference>
<keyword evidence="3" id="KW-0408">Iron</keyword>
<dbReference type="RefSeq" id="XP_038070903.1">
    <property type="nucleotide sequence ID" value="XM_038214975.1"/>
</dbReference>
<dbReference type="CTD" id="84890"/>